<organism evidence="1 2">
    <name type="scientific">Parapusillimonas granuli</name>
    <dbReference type="NCBI Taxonomy" id="380911"/>
    <lineage>
        <taxon>Bacteria</taxon>
        <taxon>Pseudomonadati</taxon>
        <taxon>Pseudomonadota</taxon>
        <taxon>Betaproteobacteria</taxon>
        <taxon>Burkholderiales</taxon>
        <taxon>Alcaligenaceae</taxon>
        <taxon>Parapusillimonas</taxon>
    </lineage>
</organism>
<dbReference type="AlphaFoldDB" id="A0A853FZG2"/>
<gene>
    <name evidence="1" type="ORF">H0A72_09165</name>
</gene>
<protein>
    <recommendedName>
        <fullName evidence="3">YqjK-like protein</fullName>
    </recommendedName>
</protein>
<evidence type="ECO:0000313" key="2">
    <source>
        <dbReference type="Proteomes" id="UP000559809"/>
    </source>
</evidence>
<dbReference type="Proteomes" id="UP000559809">
    <property type="component" value="Unassembled WGS sequence"/>
</dbReference>
<sequence>MSKGMTAKDRALKIELARARAALERQSLVRSARDVGAELRPRALLRSVLPSSGGGTVSHWLAQAVSLTRRYPLLTSGVTAVLSGRGKRRRLLRIAGGLLLSWGITKMAGAKKGASAGSRAGPDPS</sequence>
<evidence type="ECO:0000313" key="1">
    <source>
        <dbReference type="EMBL" id="NYT49477.1"/>
    </source>
</evidence>
<dbReference type="EMBL" id="JACCEM010000004">
    <property type="protein sequence ID" value="NYT49477.1"/>
    <property type="molecule type" value="Genomic_DNA"/>
</dbReference>
<comment type="caution">
    <text evidence="1">The sequence shown here is derived from an EMBL/GenBank/DDBJ whole genome shotgun (WGS) entry which is preliminary data.</text>
</comment>
<evidence type="ECO:0008006" key="3">
    <source>
        <dbReference type="Google" id="ProtNLM"/>
    </source>
</evidence>
<keyword evidence="2" id="KW-1185">Reference proteome</keyword>
<proteinExistence type="predicted"/>
<reference evidence="1 2" key="1">
    <citation type="submission" date="2020-07" db="EMBL/GenBank/DDBJ databases">
        <title>Taxonomic revisions and descriptions of new bacterial species based on genomic comparisons in the high-G+C-content subgroup of the family Alcaligenaceae.</title>
        <authorList>
            <person name="Szabo A."/>
            <person name="Felfoldi T."/>
        </authorList>
    </citation>
    <scope>NUCLEOTIDE SEQUENCE [LARGE SCALE GENOMIC DNA]</scope>
    <source>
        <strain evidence="1 2">LMG 24012</strain>
    </source>
</reference>
<dbReference type="RefSeq" id="WP_180154769.1">
    <property type="nucleotide sequence ID" value="NZ_JACCEM010000004.1"/>
</dbReference>
<accession>A0A853FZG2</accession>
<name>A0A853FZG2_9BURK</name>